<dbReference type="PANTHER" id="PTHR47894">
    <property type="entry name" value="HTH-TYPE TRANSCRIPTIONAL REGULATOR GADX"/>
    <property type="match status" value="1"/>
</dbReference>
<comment type="caution">
    <text evidence="6">The sequence shown here is derived from an EMBL/GenBank/DDBJ whole genome shotgun (WGS) entry which is preliminary data.</text>
</comment>
<dbReference type="SUPFAM" id="SSF46689">
    <property type="entry name" value="Homeodomain-like"/>
    <property type="match status" value="1"/>
</dbReference>
<dbReference type="Pfam" id="PF12833">
    <property type="entry name" value="HTH_18"/>
    <property type="match status" value="1"/>
</dbReference>
<feature type="domain" description="HTH araC/xylS-type" evidence="5">
    <location>
        <begin position="238"/>
        <end position="336"/>
    </location>
</feature>
<dbReference type="Pfam" id="PF12625">
    <property type="entry name" value="Arabinose_bd"/>
    <property type="match status" value="1"/>
</dbReference>
<organism evidence="6 7">
    <name type="scientific">Pseudonocardia eucalypti</name>
    <dbReference type="NCBI Taxonomy" id="648755"/>
    <lineage>
        <taxon>Bacteria</taxon>
        <taxon>Bacillati</taxon>
        <taxon>Actinomycetota</taxon>
        <taxon>Actinomycetes</taxon>
        <taxon>Pseudonocardiales</taxon>
        <taxon>Pseudonocardiaceae</taxon>
        <taxon>Pseudonocardia</taxon>
    </lineage>
</organism>
<gene>
    <name evidence="6" type="ORF">GCM10023321_63370</name>
</gene>
<evidence type="ECO:0000313" key="6">
    <source>
        <dbReference type="EMBL" id="GAA5168788.1"/>
    </source>
</evidence>
<dbReference type="InterPro" id="IPR009057">
    <property type="entry name" value="Homeodomain-like_sf"/>
</dbReference>
<evidence type="ECO:0000256" key="4">
    <source>
        <dbReference type="SAM" id="MobiDB-lite"/>
    </source>
</evidence>
<feature type="region of interest" description="Disordered" evidence="4">
    <location>
        <begin position="330"/>
        <end position="353"/>
    </location>
</feature>
<dbReference type="SMART" id="SM00342">
    <property type="entry name" value="HTH_ARAC"/>
    <property type="match status" value="1"/>
</dbReference>
<dbReference type="InterPro" id="IPR018060">
    <property type="entry name" value="HTH_AraC"/>
</dbReference>
<dbReference type="Proteomes" id="UP001428817">
    <property type="component" value="Unassembled WGS sequence"/>
</dbReference>
<name>A0ABP9QWK5_9PSEU</name>
<dbReference type="EMBL" id="BAABJP010000041">
    <property type="protein sequence ID" value="GAA5168788.1"/>
    <property type="molecule type" value="Genomic_DNA"/>
</dbReference>
<evidence type="ECO:0000256" key="2">
    <source>
        <dbReference type="ARBA" id="ARBA00023125"/>
    </source>
</evidence>
<accession>A0ABP9QWK5</accession>
<keyword evidence="2" id="KW-0238">DNA-binding</keyword>
<evidence type="ECO:0000313" key="7">
    <source>
        <dbReference type="Proteomes" id="UP001428817"/>
    </source>
</evidence>
<proteinExistence type="predicted"/>
<keyword evidence="1" id="KW-0805">Transcription regulation</keyword>
<reference evidence="7" key="1">
    <citation type="journal article" date="2019" name="Int. J. Syst. Evol. Microbiol.">
        <title>The Global Catalogue of Microorganisms (GCM) 10K type strain sequencing project: providing services to taxonomists for standard genome sequencing and annotation.</title>
        <authorList>
            <consortium name="The Broad Institute Genomics Platform"/>
            <consortium name="The Broad Institute Genome Sequencing Center for Infectious Disease"/>
            <person name="Wu L."/>
            <person name="Ma J."/>
        </authorList>
    </citation>
    <scope>NUCLEOTIDE SEQUENCE [LARGE SCALE GENOMIC DNA]</scope>
    <source>
        <strain evidence="7">JCM 18303</strain>
    </source>
</reference>
<keyword evidence="7" id="KW-1185">Reference proteome</keyword>
<keyword evidence="3" id="KW-0804">Transcription</keyword>
<dbReference type="InterPro" id="IPR032687">
    <property type="entry name" value="AraC-type_N"/>
</dbReference>
<dbReference type="RefSeq" id="WP_221498137.1">
    <property type="nucleotide sequence ID" value="NZ_BAABJP010000041.1"/>
</dbReference>
<dbReference type="PANTHER" id="PTHR47894:SF4">
    <property type="entry name" value="HTH-TYPE TRANSCRIPTIONAL REGULATOR GADX"/>
    <property type="match status" value="1"/>
</dbReference>
<dbReference type="PROSITE" id="PS01124">
    <property type="entry name" value="HTH_ARAC_FAMILY_2"/>
    <property type="match status" value="1"/>
</dbReference>
<evidence type="ECO:0000259" key="5">
    <source>
        <dbReference type="PROSITE" id="PS01124"/>
    </source>
</evidence>
<evidence type="ECO:0000256" key="3">
    <source>
        <dbReference type="ARBA" id="ARBA00023163"/>
    </source>
</evidence>
<dbReference type="Gene3D" id="1.10.10.60">
    <property type="entry name" value="Homeodomain-like"/>
    <property type="match status" value="1"/>
</dbReference>
<sequence length="353" mass="38836">MRDTALPIRASILRGLSGLVSRAGGAGTELLEAYGFDESKIVEGNAFVSLKSVEGLLEAAARHFAVPDLGLRMAAQQDLHMIGPLAIAMENSRTIGEAIGCASRYLFAYSPAISLEEIEDPLESPEIVGLRFATTTMNASPQTIDYGIGIVHRVLTLINGHRPYGLRSVQLPHPRLASERAYWDYFGAHVRFDCPSAVLRVTNRLASMPVSGGNELLRDIAIDYLETHFRHREVPISDLVAAILGEQLGFDGPDLSKVARLLSLHPRSLQRALSEEDTTFTGVVDRVRRSQALDLITTTDMSFSRIAARLGMREQSSLTRAVRRWFDTSPSKLRHAGQELKDQSPWGQSPPPR</sequence>
<protein>
    <submittedName>
        <fullName evidence="6">AraC family transcriptional regulator</fullName>
    </submittedName>
</protein>
<evidence type="ECO:0000256" key="1">
    <source>
        <dbReference type="ARBA" id="ARBA00023015"/>
    </source>
</evidence>